<name>A0ABW1LRJ4_9ACTN</name>
<proteinExistence type="predicted"/>
<accession>A0ABW1LRJ4</accession>
<sequence length="84" mass="9258">MGKDESLSALEAEIEETREQLATTIDQLLYRAHPKTIVSREVSSIKGHFVDRQTGQPRTDNILKVVGGVVGVVVVFAIIRKVVN</sequence>
<evidence type="ECO:0000313" key="2">
    <source>
        <dbReference type="EMBL" id="MFC6045772.1"/>
    </source>
</evidence>
<dbReference type="Proteomes" id="UP001596135">
    <property type="component" value="Unassembled WGS sequence"/>
</dbReference>
<dbReference type="EMBL" id="JBHSRJ010000009">
    <property type="protein sequence ID" value="MFC6045772.1"/>
    <property type="molecule type" value="Genomic_DNA"/>
</dbReference>
<evidence type="ECO:0000256" key="1">
    <source>
        <dbReference type="SAM" id="Phobius"/>
    </source>
</evidence>
<dbReference type="RefSeq" id="WP_379159577.1">
    <property type="nucleotide sequence ID" value="NZ_JBHSRJ010000009.1"/>
</dbReference>
<evidence type="ECO:0000313" key="3">
    <source>
        <dbReference type="Proteomes" id="UP001596135"/>
    </source>
</evidence>
<comment type="caution">
    <text evidence="2">The sequence shown here is derived from an EMBL/GenBank/DDBJ whole genome shotgun (WGS) entry which is preliminary data.</text>
</comment>
<keyword evidence="1" id="KW-0472">Membrane</keyword>
<keyword evidence="1" id="KW-1133">Transmembrane helix</keyword>
<keyword evidence="3" id="KW-1185">Reference proteome</keyword>
<gene>
    <name evidence="2" type="ORF">ACFPYL_22000</name>
</gene>
<protein>
    <submittedName>
        <fullName evidence="2">DUF3618 domain-containing protein</fullName>
    </submittedName>
</protein>
<keyword evidence="1" id="KW-0812">Transmembrane</keyword>
<dbReference type="InterPro" id="IPR022062">
    <property type="entry name" value="DUF3618"/>
</dbReference>
<dbReference type="Pfam" id="PF12277">
    <property type="entry name" value="DUF3618"/>
    <property type="match status" value="1"/>
</dbReference>
<reference evidence="3" key="1">
    <citation type="journal article" date="2019" name="Int. J. Syst. Evol. Microbiol.">
        <title>The Global Catalogue of Microorganisms (GCM) 10K type strain sequencing project: providing services to taxonomists for standard genome sequencing and annotation.</title>
        <authorList>
            <consortium name="The Broad Institute Genomics Platform"/>
            <consortium name="The Broad Institute Genome Sequencing Center for Infectious Disease"/>
            <person name="Wu L."/>
            <person name="Ma J."/>
        </authorList>
    </citation>
    <scope>NUCLEOTIDE SEQUENCE [LARGE SCALE GENOMIC DNA]</scope>
    <source>
        <strain evidence="3">CCUG 54522</strain>
    </source>
</reference>
<organism evidence="2 3">
    <name type="scientific">Nocardioides hankookensis</name>
    <dbReference type="NCBI Taxonomy" id="443157"/>
    <lineage>
        <taxon>Bacteria</taxon>
        <taxon>Bacillati</taxon>
        <taxon>Actinomycetota</taxon>
        <taxon>Actinomycetes</taxon>
        <taxon>Propionibacteriales</taxon>
        <taxon>Nocardioidaceae</taxon>
        <taxon>Nocardioides</taxon>
    </lineage>
</organism>
<feature type="transmembrane region" description="Helical" evidence="1">
    <location>
        <begin position="62"/>
        <end position="79"/>
    </location>
</feature>